<feature type="non-terminal residue" evidence="1">
    <location>
        <position position="163"/>
    </location>
</feature>
<organism evidence="1">
    <name type="scientific">Musa acuminata subsp. malaccensis</name>
    <name type="common">Wild banana</name>
    <name type="synonym">Musa malaccensis</name>
    <dbReference type="NCBI Taxonomy" id="214687"/>
    <lineage>
        <taxon>Eukaryota</taxon>
        <taxon>Viridiplantae</taxon>
        <taxon>Streptophyta</taxon>
        <taxon>Embryophyta</taxon>
        <taxon>Tracheophyta</taxon>
        <taxon>Spermatophyta</taxon>
        <taxon>Magnoliopsida</taxon>
        <taxon>Liliopsida</taxon>
        <taxon>Zingiberales</taxon>
        <taxon>Musaceae</taxon>
        <taxon>Musa</taxon>
    </lineage>
</organism>
<accession>A0A8D7FLD8</accession>
<evidence type="ECO:0000313" key="1">
    <source>
        <dbReference type="EMBL" id="CAG1860141.1"/>
    </source>
</evidence>
<gene>
    <name evidence="1" type="ORF">GSMUA_304370.1</name>
</gene>
<proteinExistence type="predicted"/>
<protein>
    <submittedName>
        <fullName evidence="1">(wild Malaysian banana) hypothetical protein</fullName>
    </submittedName>
</protein>
<dbReference type="AlphaFoldDB" id="A0A8D7FLD8"/>
<dbReference type="EMBL" id="HG996466">
    <property type="protein sequence ID" value="CAG1860141.1"/>
    <property type="molecule type" value="Genomic_DNA"/>
</dbReference>
<sequence>AAGRGSLSPRLRQILGASNCFTPELLKKSQSSDGIFHPRRLHRATLLPAILIAIVFSRQAEVATDGVIAKGEGLTAGGKGDDGDVGAADGAELLRLGEEALAPLGEGDASSFSILYNPHLQIPPFLLRRRGRRLRRHQEPMTSRKQVCGNVEANGGLWWQSPA</sequence>
<reference evidence="1" key="1">
    <citation type="submission" date="2021-03" db="EMBL/GenBank/DDBJ databases">
        <authorList>
            <consortium name="Genoscope - CEA"/>
            <person name="William W."/>
        </authorList>
    </citation>
    <scope>NUCLEOTIDE SEQUENCE</scope>
    <source>
        <strain evidence="1">Doubled-haploid Pahang</strain>
    </source>
</reference>
<feature type="non-terminal residue" evidence="1">
    <location>
        <position position="1"/>
    </location>
</feature>
<name>A0A8D7FLD8_MUSAM</name>